<dbReference type="Proteomes" id="UP001163550">
    <property type="component" value="Chromosome"/>
</dbReference>
<evidence type="ECO:0008006" key="3">
    <source>
        <dbReference type="Google" id="ProtNLM"/>
    </source>
</evidence>
<dbReference type="EMBL" id="CP087994">
    <property type="protein sequence ID" value="UYO62790.1"/>
    <property type="molecule type" value="Genomic_DNA"/>
</dbReference>
<organism evidence="1 2">
    <name type="scientific">Acetobacterium wieringae</name>
    <dbReference type="NCBI Taxonomy" id="52694"/>
    <lineage>
        <taxon>Bacteria</taxon>
        <taxon>Bacillati</taxon>
        <taxon>Bacillota</taxon>
        <taxon>Clostridia</taxon>
        <taxon>Eubacteriales</taxon>
        <taxon>Eubacteriaceae</taxon>
        <taxon>Acetobacterium</taxon>
    </lineage>
</organism>
<evidence type="ECO:0000313" key="1">
    <source>
        <dbReference type="EMBL" id="UYO62790.1"/>
    </source>
</evidence>
<proteinExistence type="predicted"/>
<accession>A0ABY6HER3</accession>
<reference evidence="1" key="1">
    <citation type="submission" date="2021-11" db="EMBL/GenBank/DDBJ databases">
        <title>Isoprene-degrading acetogen.</title>
        <authorList>
            <person name="Yang Y."/>
            <person name="Jin H."/>
            <person name="Yan J."/>
        </authorList>
    </citation>
    <scope>NUCLEOTIDE SEQUENCE</scope>
    <source>
        <strain evidence="1">Berkeley</strain>
    </source>
</reference>
<name>A0ABY6HER3_9FIRM</name>
<keyword evidence="2" id="KW-1185">Reference proteome</keyword>
<gene>
    <name evidence="1" type="ORF">LNN31_18795</name>
</gene>
<sequence>MAEKCGFFNSNNGDRKYKAEFFAEYFASFIANGVFPNPSTGCQVMANGDMTVTVKTGKAWINGFYYHNDSDLILPIDVADGVLKRIDRIVLQYSTIDRTIKAVVRKGAFGSAPEAPVMQRNADAYELAIADITVDNGVISISQAAINDLRLSETYCGISHCIVDHVETETLFLQYQKWYIETTEDAETDLATFKSQFQAEFVAWFNTIKGILDTEMAGHLLLLIQQNAANIAINADKITTGILTPDWIGDVIPVLQTINNANVTATNTVEISLAPVATEAETLAWDDLNLKDGGQTAGSFTLKCWGTPNLINIPVVIAVRGA</sequence>
<dbReference type="RefSeq" id="WP_263992817.1">
    <property type="nucleotide sequence ID" value="NZ_CP087994.1"/>
</dbReference>
<protein>
    <recommendedName>
        <fullName evidence="3">DUF2184 domain-containing protein</fullName>
    </recommendedName>
</protein>
<evidence type="ECO:0000313" key="2">
    <source>
        <dbReference type="Proteomes" id="UP001163550"/>
    </source>
</evidence>